<sequence length="785" mass="87559">MKNPRSAVLKTSVMACTDVFAAFGNLISSASADAFDKLLLQLLLKASQDKRFVFVCEEAEKAMRAMATSMPPLPLLKKLRAYVHHANLRVRAKAAVAMAHCAARMEAAEKEQEKKENELKEQEKGKKEQKEQEEGKKEKEEEEEKEKEKKAEPSGVAAAWESLCALSLSPISAQAVAKIEWLFPGTKKCVAQEIQQLFTASPEKTLTQEGWSKTCRYIENDDEEASYLSASFGPNVSLSSERVVIHARVTSWCLLASGNRNPHLLPPHISCRPPRSRSSSSKGGVARSFLRRVLVPFFLMDGGQSVAKRHGAAAGAEEDPDRHRAPPPVHEAADDQDDGDKKAPRQGSRRVASLDVFRGLTVAVGPLHGCLIPHPLMILVDGAGGERPVIGHAPWHGCNLADFVMPCFLFIVGMAIPLSLKRIPDRGWAVRRVVIRTLKLLFWGILLQGGYSHAPDELTYGVDMKHIRWCGILQRIALAYLVVAVIEIATKDARVQDQSSSGFFSIFRMYLSQWIVACCILLIYLSLVYGIYVPDWEFRVTCGTRGNLSPPCNAVGYIDRKVLGINHLYQKPAWRRHRDCTDDSPYEGPFKRDAPAWCASPFEPEGLLSSFSAVLSTIIGVHYGHVLVHMKSHMDRLKQWVTMGVALLLLGIILHFSHAIPLNKQLYTLSYICVTAGAAGIVFSMLYFLVDVVSLRYVFEPLRWGGMNAMLVYVMAAAGIFEGFLNGWYYDGPKNTLVYWVRKHVFVRVWHSERVGILLYVLVAQILLWALLAGLLHRAGVYWKL</sequence>
<feature type="transmembrane region" description="Helical" evidence="2">
    <location>
        <begin position="711"/>
        <end position="730"/>
    </location>
</feature>
<feature type="transmembrane region" description="Helical" evidence="2">
    <location>
        <begin position="607"/>
        <end position="628"/>
    </location>
</feature>
<dbReference type="Gene3D" id="1.25.10.10">
    <property type="entry name" value="Leucine-rich Repeat Variant"/>
    <property type="match status" value="1"/>
</dbReference>
<feature type="transmembrane region" description="Helical" evidence="2">
    <location>
        <begin position="433"/>
        <end position="452"/>
    </location>
</feature>
<feature type="compositionally biased region" description="Basic and acidic residues" evidence="1">
    <location>
        <begin position="109"/>
        <end position="139"/>
    </location>
</feature>
<keyword evidence="2" id="KW-1133">Transmembrane helix</keyword>
<feature type="transmembrane region" description="Helical" evidence="2">
    <location>
        <begin position="640"/>
        <end position="660"/>
    </location>
</feature>
<dbReference type="EnsemblPlants" id="EMT17170">
    <property type="protein sequence ID" value="EMT17170"/>
    <property type="gene ID" value="F775_19265"/>
</dbReference>
<feature type="region of interest" description="Disordered" evidence="1">
    <location>
        <begin position="309"/>
        <end position="349"/>
    </location>
</feature>
<feature type="transmembrane region" description="Helical" evidence="2">
    <location>
        <begin position="403"/>
        <end position="421"/>
    </location>
</feature>
<dbReference type="AlphaFoldDB" id="N1R3U5"/>
<feature type="transmembrane region" description="Helical" evidence="2">
    <location>
        <begin position="757"/>
        <end position="776"/>
    </location>
</feature>
<evidence type="ECO:0000313" key="3">
    <source>
        <dbReference type="EnsemblPlants" id="EMT17170"/>
    </source>
</evidence>
<feature type="region of interest" description="Disordered" evidence="1">
    <location>
        <begin position="264"/>
        <end position="284"/>
    </location>
</feature>
<name>N1R3U5_AEGTA</name>
<reference evidence="3" key="1">
    <citation type="submission" date="2015-06" db="UniProtKB">
        <authorList>
            <consortium name="EnsemblPlants"/>
        </authorList>
    </citation>
    <scope>IDENTIFICATION</scope>
</reference>
<feature type="transmembrane region" description="Helical" evidence="2">
    <location>
        <begin position="472"/>
        <end position="490"/>
    </location>
</feature>
<accession>N1R3U5</accession>
<organism evidence="3">
    <name type="scientific">Aegilops tauschii</name>
    <name type="common">Tausch's goatgrass</name>
    <name type="synonym">Aegilops squarrosa</name>
    <dbReference type="NCBI Taxonomy" id="37682"/>
    <lineage>
        <taxon>Eukaryota</taxon>
        <taxon>Viridiplantae</taxon>
        <taxon>Streptophyta</taxon>
        <taxon>Embryophyta</taxon>
        <taxon>Tracheophyta</taxon>
        <taxon>Spermatophyta</taxon>
        <taxon>Magnoliopsida</taxon>
        <taxon>Liliopsida</taxon>
        <taxon>Poales</taxon>
        <taxon>Poaceae</taxon>
        <taxon>BOP clade</taxon>
        <taxon>Pooideae</taxon>
        <taxon>Triticodae</taxon>
        <taxon>Triticeae</taxon>
        <taxon>Triticinae</taxon>
        <taxon>Aegilops</taxon>
    </lineage>
</organism>
<feature type="transmembrane region" description="Helical" evidence="2">
    <location>
        <begin position="511"/>
        <end position="532"/>
    </location>
</feature>
<dbReference type="InterPro" id="IPR011989">
    <property type="entry name" value="ARM-like"/>
</dbReference>
<dbReference type="PANTHER" id="PTHR31061:SF25">
    <property type="entry name" value="HEPARAN-ALPHA-GLUCOSAMINIDE N-ACETYLTRANSFERASE-LIKE PROTEIN (DUF1624)"/>
    <property type="match status" value="1"/>
</dbReference>
<evidence type="ECO:0000256" key="2">
    <source>
        <dbReference type="SAM" id="Phobius"/>
    </source>
</evidence>
<protein>
    <submittedName>
        <fullName evidence="3">Heparan-alpha-glucosaminide N-acetyltransferase</fullName>
    </submittedName>
</protein>
<keyword evidence="2" id="KW-0812">Transmembrane</keyword>
<evidence type="ECO:0000256" key="1">
    <source>
        <dbReference type="SAM" id="MobiDB-lite"/>
    </source>
</evidence>
<feature type="compositionally biased region" description="Low complexity" evidence="1">
    <location>
        <begin position="266"/>
        <end position="281"/>
    </location>
</feature>
<feature type="region of interest" description="Disordered" evidence="1">
    <location>
        <begin position="109"/>
        <end position="153"/>
    </location>
</feature>
<keyword evidence="2" id="KW-0472">Membrane</keyword>
<feature type="transmembrane region" description="Helical" evidence="2">
    <location>
        <begin position="666"/>
        <end position="690"/>
    </location>
</feature>
<dbReference type="PANTHER" id="PTHR31061">
    <property type="entry name" value="LD22376P"/>
    <property type="match status" value="1"/>
</dbReference>
<proteinExistence type="predicted"/>